<dbReference type="RefSeq" id="XP_002625522.1">
    <property type="nucleotide sequence ID" value="XM_002625476.1"/>
</dbReference>
<feature type="compositionally biased region" description="Basic and acidic residues" evidence="1">
    <location>
        <begin position="96"/>
        <end position="119"/>
    </location>
</feature>
<feature type="compositionally biased region" description="Basic and acidic residues" evidence="1">
    <location>
        <begin position="40"/>
        <end position="57"/>
    </location>
</feature>
<dbReference type="VEuPathDB" id="FungiDB:BDBG_04391"/>
<dbReference type="Proteomes" id="UP000002038">
    <property type="component" value="Unassembled WGS sequence"/>
</dbReference>
<dbReference type="EMBL" id="GG657454">
    <property type="protein sequence ID" value="OAT08447.1"/>
    <property type="molecule type" value="Genomic_DNA"/>
</dbReference>
<evidence type="ECO:0000313" key="3">
    <source>
        <dbReference type="Proteomes" id="UP000002038"/>
    </source>
</evidence>
<protein>
    <submittedName>
        <fullName evidence="2">Uncharacterized protein</fullName>
    </submittedName>
</protein>
<dbReference type="GeneID" id="8509691"/>
<feature type="compositionally biased region" description="Basic and acidic residues" evidence="1">
    <location>
        <begin position="64"/>
        <end position="74"/>
    </location>
</feature>
<dbReference type="AlphaFoldDB" id="A0A179UMV7"/>
<accession>A0A179UMV7</accession>
<evidence type="ECO:0000313" key="2">
    <source>
        <dbReference type="EMBL" id="OAT08447.1"/>
    </source>
</evidence>
<feature type="compositionally biased region" description="Basic and acidic residues" evidence="1">
    <location>
        <begin position="14"/>
        <end position="33"/>
    </location>
</feature>
<sequence length="119" mass="13469">MTTNYSSRTGEAADPTKQERLHPTKSEPAETRSDPFASQRTHDNDPFARSVSAERDSATSPTAIDRRMSKEWDAAKVPPSRFQRREGSIFSTSSSRDSHITRKDRDSAYHAKLKEKGWV</sequence>
<dbReference type="OrthoDB" id="5395727at2759"/>
<evidence type="ECO:0000256" key="1">
    <source>
        <dbReference type="SAM" id="MobiDB-lite"/>
    </source>
</evidence>
<keyword evidence="3" id="KW-1185">Reference proteome</keyword>
<gene>
    <name evidence="2" type="ORF">BDBG_04391</name>
</gene>
<dbReference type="KEGG" id="bgh:BDBG_04391"/>
<organism evidence="2 3">
    <name type="scientific">Blastomyces gilchristii (strain SLH14081)</name>
    <name type="common">Blastomyces dermatitidis</name>
    <dbReference type="NCBI Taxonomy" id="559298"/>
    <lineage>
        <taxon>Eukaryota</taxon>
        <taxon>Fungi</taxon>
        <taxon>Dikarya</taxon>
        <taxon>Ascomycota</taxon>
        <taxon>Pezizomycotina</taxon>
        <taxon>Eurotiomycetes</taxon>
        <taxon>Eurotiomycetidae</taxon>
        <taxon>Onygenales</taxon>
        <taxon>Ajellomycetaceae</taxon>
        <taxon>Blastomyces</taxon>
    </lineage>
</organism>
<reference evidence="3" key="1">
    <citation type="journal article" date="2015" name="PLoS Genet.">
        <title>The dynamic genome and transcriptome of the human fungal pathogen Blastomyces and close relative Emmonsia.</title>
        <authorList>
            <person name="Munoz J.F."/>
            <person name="Gauthier G.M."/>
            <person name="Desjardins C.A."/>
            <person name="Gallo J.E."/>
            <person name="Holder J."/>
            <person name="Sullivan T.D."/>
            <person name="Marty A.J."/>
            <person name="Carmen J.C."/>
            <person name="Chen Z."/>
            <person name="Ding L."/>
            <person name="Gujja S."/>
            <person name="Magrini V."/>
            <person name="Misas E."/>
            <person name="Mitreva M."/>
            <person name="Priest M."/>
            <person name="Saif S."/>
            <person name="Whiston E.A."/>
            <person name="Young S."/>
            <person name="Zeng Q."/>
            <person name="Goldman W.E."/>
            <person name="Mardis E.R."/>
            <person name="Taylor J.W."/>
            <person name="McEwen J.G."/>
            <person name="Clay O.K."/>
            <person name="Klein B.S."/>
            <person name="Cuomo C.A."/>
        </authorList>
    </citation>
    <scope>NUCLEOTIDE SEQUENCE [LARGE SCALE GENOMIC DNA]</scope>
    <source>
        <strain evidence="3">SLH14081</strain>
    </source>
</reference>
<feature type="region of interest" description="Disordered" evidence="1">
    <location>
        <begin position="1"/>
        <end position="119"/>
    </location>
</feature>
<proteinExistence type="predicted"/>
<name>A0A179UMV7_BLAGS</name>